<name>A0A6L5B9K1_APIGR</name>
<keyword evidence="2" id="KW-1185">Reference proteome</keyword>
<sequence length="174" mass="19962">MLKKRYFDMKDTGDEFEVIYISSGDEESPYKKHIADVPWVLSFASDLSTIDLSLYCCYCHLLLEPAISTRSCSECGKSSRRESSMLAFDQDGSVVRKSLELIFYSSAFPFGAGSMEEEALDELTCSYFWGEMDELHCGLQINRYGKNENLPYIYRSDMVDQELQFHNRPSGDEL</sequence>
<proteinExistence type="predicted"/>
<protein>
    <submittedName>
        <fullName evidence="1">Uncharacterized protein</fullName>
    </submittedName>
</protein>
<comment type="caution">
    <text evidence="1">The sequence shown here is derived from an EMBL/GenBank/DDBJ whole genome shotgun (WGS) entry which is preliminary data.</text>
</comment>
<dbReference type="EMBL" id="WRXP01004009">
    <property type="protein sequence ID" value="KAF1001517.1"/>
    <property type="molecule type" value="Genomic_DNA"/>
</dbReference>
<evidence type="ECO:0000313" key="1">
    <source>
        <dbReference type="EMBL" id="KAF1001517.1"/>
    </source>
</evidence>
<accession>A0A6L5B9K1</accession>
<evidence type="ECO:0000313" key="2">
    <source>
        <dbReference type="Proteomes" id="UP000593563"/>
    </source>
</evidence>
<dbReference type="AlphaFoldDB" id="A0A6L5B9K1"/>
<dbReference type="Proteomes" id="UP000593563">
    <property type="component" value="Unassembled WGS sequence"/>
</dbReference>
<organism evidence="1 2">
    <name type="scientific">Apium graveolens</name>
    <name type="common">Celery</name>
    <dbReference type="NCBI Taxonomy" id="4045"/>
    <lineage>
        <taxon>Eukaryota</taxon>
        <taxon>Viridiplantae</taxon>
        <taxon>Streptophyta</taxon>
        <taxon>Embryophyta</taxon>
        <taxon>Tracheophyta</taxon>
        <taxon>Spermatophyta</taxon>
        <taxon>Magnoliopsida</taxon>
        <taxon>eudicotyledons</taxon>
        <taxon>Gunneridae</taxon>
        <taxon>Pentapetalae</taxon>
        <taxon>asterids</taxon>
        <taxon>campanulids</taxon>
        <taxon>Apiales</taxon>
        <taxon>Apiaceae</taxon>
        <taxon>Apioideae</taxon>
        <taxon>apioid superclade</taxon>
        <taxon>Apieae</taxon>
        <taxon>Apium</taxon>
    </lineage>
</organism>
<reference evidence="1" key="1">
    <citation type="submission" date="2020-01" db="EMBL/GenBank/DDBJ databases">
        <title>The Celery Genome Sequence Reveals Sequential Paleo-tetraploidization, Resistance Gene Elimination, Karyotype Evolution, and Functional Innovation in Apiales.</title>
        <authorList>
            <person name="Song X."/>
        </authorList>
    </citation>
    <scope>NUCLEOTIDE SEQUENCE</scope>
    <source>
        <tissue evidence="1">Leaf</tissue>
    </source>
</reference>
<gene>
    <name evidence="1" type="ORF">AG4045_003937</name>
</gene>